<comment type="similarity">
    <text evidence="1">Belongs to the LysR transcriptional regulatory family.</text>
</comment>
<evidence type="ECO:0000256" key="2">
    <source>
        <dbReference type="ARBA" id="ARBA00023015"/>
    </source>
</evidence>
<dbReference type="Proteomes" id="UP000606115">
    <property type="component" value="Unassembled WGS sequence"/>
</dbReference>
<gene>
    <name evidence="6" type="ORF">GCM10007173_03290</name>
</gene>
<dbReference type="InterPro" id="IPR005119">
    <property type="entry name" value="LysR_subst-bd"/>
</dbReference>
<name>A0ABQ2D8X3_9MICC</name>
<keyword evidence="3" id="KW-0238">DNA-binding</keyword>
<evidence type="ECO:0000259" key="5">
    <source>
        <dbReference type="PROSITE" id="PS50931"/>
    </source>
</evidence>
<comment type="caution">
    <text evidence="6">The sequence shown here is derived from an EMBL/GenBank/DDBJ whole genome shotgun (WGS) entry which is preliminary data.</text>
</comment>
<dbReference type="PANTHER" id="PTHR30126">
    <property type="entry name" value="HTH-TYPE TRANSCRIPTIONAL REGULATOR"/>
    <property type="match status" value="1"/>
</dbReference>
<organism evidence="6 7">
    <name type="scientific">Glutamicibacter ardleyensis</name>
    <dbReference type="NCBI Taxonomy" id="225894"/>
    <lineage>
        <taxon>Bacteria</taxon>
        <taxon>Bacillati</taxon>
        <taxon>Actinomycetota</taxon>
        <taxon>Actinomycetes</taxon>
        <taxon>Micrococcales</taxon>
        <taxon>Micrococcaceae</taxon>
        <taxon>Glutamicibacter</taxon>
    </lineage>
</organism>
<evidence type="ECO:0000256" key="3">
    <source>
        <dbReference type="ARBA" id="ARBA00023125"/>
    </source>
</evidence>
<dbReference type="InterPro" id="IPR000847">
    <property type="entry name" value="LysR_HTH_N"/>
</dbReference>
<proteinExistence type="inferred from homology"/>
<dbReference type="GeneID" id="303302743"/>
<dbReference type="PANTHER" id="PTHR30126:SF39">
    <property type="entry name" value="HTH-TYPE TRANSCRIPTIONAL REGULATOR CYSL"/>
    <property type="match status" value="1"/>
</dbReference>
<evidence type="ECO:0000313" key="7">
    <source>
        <dbReference type="Proteomes" id="UP000606115"/>
    </source>
</evidence>
<dbReference type="PROSITE" id="PS50931">
    <property type="entry name" value="HTH_LYSR"/>
    <property type="match status" value="1"/>
</dbReference>
<protein>
    <submittedName>
        <fullName evidence="6">Transcriptional regulator</fullName>
    </submittedName>
</protein>
<dbReference type="RefSeq" id="WP_188683193.1">
    <property type="nucleotide sequence ID" value="NZ_BMKX01000001.1"/>
</dbReference>
<evidence type="ECO:0000256" key="4">
    <source>
        <dbReference type="ARBA" id="ARBA00023163"/>
    </source>
</evidence>
<keyword evidence="7" id="KW-1185">Reference proteome</keyword>
<evidence type="ECO:0000313" key="6">
    <source>
        <dbReference type="EMBL" id="GGJ47992.1"/>
    </source>
</evidence>
<dbReference type="SUPFAM" id="SSF46785">
    <property type="entry name" value="Winged helix' DNA-binding domain"/>
    <property type="match status" value="1"/>
</dbReference>
<keyword evidence="2" id="KW-0805">Transcription regulation</keyword>
<dbReference type="Pfam" id="PF03466">
    <property type="entry name" value="LysR_substrate"/>
    <property type="match status" value="1"/>
</dbReference>
<dbReference type="Gene3D" id="3.40.190.10">
    <property type="entry name" value="Periplasmic binding protein-like II"/>
    <property type="match status" value="2"/>
</dbReference>
<accession>A0ABQ2D8X3</accession>
<feature type="domain" description="HTH lysR-type" evidence="5">
    <location>
        <begin position="15"/>
        <end position="72"/>
    </location>
</feature>
<dbReference type="SUPFAM" id="SSF53850">
    <property type="entry name" value="Periplasmic binding protein-like II"/>
    <property type="match status" value="1"/>
</dbReference>
<dbReference type="Pfam" id="PF00126">
    <property type="entry name" value="HTH_1"/>
    <property type="match status" value="1"/>
</dbReference>
<keyword evidence="4" id="KW-0804">Transcription</keyword>
<dbReference type="InterPro" id="IPR036388">
    <property type="entry name" value="WH-like_DNA-bd_sf"/>
</dbReference>
<sequence>MDRPANDLQDIAQWIQVSSLTLLVGIADHGSLSAGARAVGIAQPNATRALKTLERRLGYPLIIRKTTGSTLTAEGILTVQWAREVLGSLDNLAAGARTLASEGETELLFAASMTVAEYLAPSWIGTLHRKLPQVKPRMRIMNSQDVIAAVQNGELAFGFVETPQIPATLRYQKVWDDAMAVVVDPSHPWAQRGSPLSVHELQSTALIEREDGSGTRAFLDYISHVERPEPIAEFNSNSTICQCVAAGMGPAVLSQLAVEGALRQGRLVEIEFEGPSMLREFRAIWPRNHALSTTEQTMFDIACGIESRDD</sequence>
<dbReference type="InterPro" id="IPR036390">
    <property type="entry name" value="WH_DNA-bd_sf"/>
</dbReference>
<reference evidence="7" key="1">
    <citation type="journal article" date="2019" name="Int. J. Syst. Evol. Microbiol.">
        <title>The Global Catalogue of Microorganisms (GCM) 10K type strain sequencing project: providing services to taxonomists for standard genome sequencing and annotation.</title>
        <authorList>
            <consortium name="The Broad Institute Genomics Platform"/>
            <consortium name="The Broad Institute Genome Sequencing Center for Infectious Disease"/>
            <person name="Wu L."/>
            <person name="Ma J."/>
        </authorList>
    </citation>
    <scope>NUCLEOTIDE SEQUENCE [LARGE SCALE GENOMIC DNA]</scope>
    <source>
        <strain evidence="7">CGMCC 1.3685</strain>
    </source>
</reference>
<dbReference type="EMBL" id="BMKX01000001">
    <property type="protein sequence ID" value="GGJ47992.1"/>
    <property type="molecule type" value="Genomic_DNA"/>
</dbReference>
<evidence type="ECO:0000256" key="1">
    <source>
        <dbReference type="ARBA" id="ARBA00009437"/>
    </source>
</evidence>
<dbReference type="Gene3D" id="1.10.10.10">
    <property type="entry name" value="Winged helix-like DNA-binding domain superfamily/Winged helix DNA-binding domain"/>
    <property type="match status" value="1"/>
</dbReference>